<dbReference type="Gene3D" id="3.90.550.10">
    <property type="entry name" value="Spore Coat Polysaccharide Biosynthesis Protein SpsA, Chain A"/>
    <property type="match status" value="1"/>
</dbReference>
<organism evidence="5 6">
    <name type="scientific">Candidatus Fervidibacter sacchari</name>
    <dbReference type="NCBI Taxonomy" id="1448929"/>
    <lineage>
        <taxon>Bacteria</taxon>
        <taxon>Candidatus Fervidibacterota</taxon>
        <taxon>Candidatus Fervidibacter</taxon>
    </lineage>
</organism>
<dbReference type="EMBL" id="JANUCP010000002">
    <property type="protein sequence ID" value="MCS3918514.1"/>
    <property type="molecule type" value="Genomic_DNA"/>
</dbReference>
<dbReference type="PANTHER" id="PTHR43685:SF5">
    <property type="entry name" value="GLYCOSYLTRANSFERASE EPSE-RELATED"/>
    <property type="match status" value="1"/>
</dbReference>
<keyword evidence="6" id="KW-1185">Reference proteome</keyword>
<protein>
    <submittedName>
        <fullName evidence="5">Glycosyltransferase involved in cell wall biosynthesis</fullName>
    </submittedName>
</protein>
<feature type="domain" description="Glycosyltransferase 2-like" evidence="4">
    <location>
        <begin position="8"/>
        <end position="136"/>
    </location>
</feature>
<sequence length="270" mass="31298">MKPKPIVSVVMPVLNPHPVYFRQAVESILNQTLQDWELVIVEDPSPRPAAEILKDYPDPRIRHFVNPQRTSLVKQRNRALHEAKADLIACQDADDISEPERLEKQVKFMESHPEVAVLGTWLRVIDEEGRTLGFRRYPCDHDDIVRAMLLYNPIGQPSVMFRREVALKHGGYQYDKFPAVEDYDLWCRMAKNGIKFANLPEPLVRYRVHRGGMKSSKLKGILKGTMEIKRIHFGAEMDIRAKLRLMGERILLLLPPKFVLWLFLKTSVKP</sequence>
<proteinExistence type="inferred from homology"/>
<evidence type="ECO:0000259" key="4">
    <source>
        <dbReference type="Pfam" id="PF00535"/>
    </source>
</evidence>
<reference evidence="5 6" key="1">
    <citation type="submission" date="2022-08" db="EMBL/GenBank/DDBJ databases">
        <title>Bacterial and archaeal communities from various locations to study Microbial Dark Matter (Phase II).</title>
        <authorList>
            <person name="Stepanauskas R."/>
        </authorList>
    </citation>
    <scope>NUCLEOTIDE SEQUENCE [LARGE SCALE GENOMIC DNA]</scope>
    <source>
        <strain evidence="5 6">PD1</strain>
    </source>
</reference>
<dbReference type="Pfam" id="PF00535">
    <property type="entry name" value="Glycos_transf_2"/>
    <property type="match status" value="1"/>
</dbReference>
<dbReference type="InterPro" id="IPR050834">
    <property type="entry name" value="Glycosyltransf_2"/>
</dbReference>
<dbReference type="SUPFAM" id="SSF53448">
    <property type="entry name" value="Nucleotide-diphospho-sugar transferases"/>
    <property type="match status" value="1"/>
</dbReference>
<name>A0ABT2EKP3_9BACT</name>
<keyword evidence="2" id="KW-0328">Glycosyltransferase</keyword>
<dbReference type="InterPro" id="IPR029044">
    <property type="entry name" value="Nucleotide-diphossugar_trans"/>
</dbReference>
<accession>A0ABT2EKP3</accession>
<comment type="caution">
    <text evidence="5">The sequence shown here is derived from an EMBL/GenBank/DDBJ whole genome shotgun (WGS) entry which is preliminary data.</text>
</comment>
<evidence type="ECO:0000313" key="5">
    <source>
        <dbReference type="EMBL" id="MCS3918514.1"/>
    </source>
</evidence>
<dbReference type="RefSeq" id="WP_259094432.1">
    <property type="nucleotide sequence ID" value="NZ_CP130454.1"/>
</dbReference>
<evidence type="ECO:0000256" key="3">
    <source>
        <dbReference type="ARBA" id="ARBA00022679"/>
    </source>
</evidence>
<keyword evidence="3" id="KW-0808">Transferase</keyword>
<dbReference type="Proteomes" id="UP001204798">
    <property type="component" value="Unassembled WGS sequence"/>
</dbReference>
<evidence type="ECO:0000256" key="2">
    <source>
        <dbReference type="ARBA" id="ARBA00022676"/>
    </source>
</evidence>
<gene>
    <name evidence="5" type="ORF">M2350_000914</name>
</gene>
<evidence type="ECO:0000313" key="6">
    <source>
        <dbReference type="Proteomes" id="UP001204798"/>
    </source>
</evidence>
<dbReference type="PANTHER" id="PTHR43685">
    <property type="entry name" value="GLYCOSYLTRANSFERASE"/>
    <property type="match status" value="1"/>
</dbReference>
<comment type="similarity">
    <text evidence="1">Belongs to the glycosyltransferase 2 family.</text>
</comment>
<dbReference type="InterPro" id="IPR001173">
    <property type="entry name" value="Glyco_trans_2-like"/>
</dbReference>
<evidence type="ECO:0000256" key="1">
    <source>
        <dbReference type="ARBA" id="ARBA00006739"/>
    </source>
</evidence>